<evidence type="ECO:0000313" key="4">
    <source>
        <dbReference type="Proteomes" id="UP000540191"/>
    </source>
</evidence>
<keyword evidence="4" id="KW-1185">Reference proteome</keyword>
<feature type="compositionally biased region" description="Basic and acidic residues" evidence="2">
    <location>
        <begin position="181"/>
        <end position="194"/>
    </location>
</feature>
<dbReference type="RefSeq" id="WP_184240847.1">
    <property type="nucleotide sequence ID" value="NZ_JACHNA010000001.1"/>
</dbReference>
<name>A0A7W7M223_9MICC</name>
<evidence type="ECO:0000313" key="3">
    <source>
        <dbReference type="EMBL" id="MBB4734717.1"/>
    </source>
</evidence>
<gene>
    <name evidence="3" type="ORF">HDA30_000225</name>
</gene>
<protein>
    <submittedName>
        <fullName evidence="3">Chromosome segregation ATPase</fullName>
    </submittedName>
</protein>
<accession>A0A7W7M223</accession>
<organism evidence="3 4">
    <name type="scientific">Micrococcus cohnii</name>
    <dbReference type="NCBI Taxonomy" id="993416"/>
    <lineage>
        <taxon>Bacteria</taxon>
        <taxon>Bacillati</taxon>
        <taxon>Actinomycetota</taxon>
        <taxon>Actinomycetes</taxon>
        <taxon>Micrococcales</taxon>
        <taxon>Micrococcaceae</taxon>
        <taxon>Micrococcus</taxon>
    </lineage>
</organism>
<feature type="coiled-coil region" evidence="1">
    <location>
        <begin position="91"/>
        <end position="125"/>
    </location>
</feature>
<evidence type="ECO:0000256" key="2">
    <source>
        <dbReference type="SAM" id="MobiDB-lite"/>
    </source>
</evidence>
<proteinExistence type="predicted"/>
<dbReference type="EMBL" id="JACHNA010000001">
    <property type="protein sequence ID" value="MBB4734717.1"/>
    <property type="molecule type" value="Genomic_DNA"/>
</dbReference>
<evidence type="ECO:0000256" key="1">
    <source>
        <dbReference type="SAM" id="Coils"/>
    </source>
</evidence>
<dbReference type="AlphaFoldDB" id="A0A7W7M223"/>
<comment type="caution">
    <text evidence="3">The sequence shown here is derived from an EMBL/GenBank/DDBJ whole genome shotgun (WGS) entry which is preliminary data.</text>
</comment>
<keyword evidence="1" id="KW-0175">Coiled coil</keyword>
<feature type="region of interest" description="Disordered" evidence="2">
    <location>
        <begin position="173"/>
        <end position="194"/>
    </location>
</feature>
<sequence>MRVRDLESQLIAAETRIGQLTASNVRKTDQVKHLATLLSAERRSADNALHGQAVRTAAVRQDNARLAGQVADLRRSWSMATADTDLSPEQVAALRDRLASLRDRLASLRDRHEELVTAYQRLSAAAEVAAAERVQLQGIVRQWDTLCRRLAKAVAGQTVSAADKKILATHKRFRSAVAGPDRGRPANENGGDRS</sequence>
<dbReference type="Proteomes" id="UP000540191">
    <property type="component" value="Unassembled WGS sequence"/>
</dbReference>
<reference evidence="3 4" key="1">
    <citation type="submission" date="2020-08" db="EMBL/GenBank/DDBJ databases">
        <title>Sequencing the genomes of 1000 actinobacteria strains.</title>
        <authorList>
            <person name="Klenk H.-P."/>
        </authorList>
    </citation>
    <scope>NUCLEOTIDE SEQUENCE [LARGE SCALE GENOMIC DNA]</scope>
    <source>
        <strain evidence="3 4">DSM 23974</strain>
    </source>
</reference>